<dbReference type="AlphaFoldDB" id="A0A5C6WZ62"/>
<feature type="region of interest" description="Disordered" evidence="1">
    <location>
        <begin position="261"/>
        <end position="333"/>
    </location>
</feature>
<sequence>MSQFKGRFMSLRCVVAQALLVGMLAFIAGCVTTQSLGDRAFKSEEYSLALEYYEQAIAEGSRDPELYFRAARAATNVGAFAQAERYYSRSLRHGGGVRVARSLAQLYVQTSNFAQAVRVYQYLMRVEEDVQPVYSNMGAALMYAGRYLDAESFMIIAQQMKPADPVPYINLGVLYDRHIRNRPRAVAFYQCFTELTSDASQRRQVQNRMMEMANEGSIDASRVGLRCGETYRLPEPVAVDLSAALKDYGGEVDLGFEVEAGQEPAEIEVQRIAPPEEGASTEAPAADESDDASPAEEEIEPKVSEASGSDVIGGDRGENAAPGEAEAGESGDDALVDDAEALALNYYEDGRYDDALRALRSVEKRSDQGDRVFGLALYRTGRFEEAAEWLELTLARLPSPEVTGALVDAYRRLGQRDALRVVCERFEGWPDYEGALQGCPGEALQID</sequence>
<dbReference type="PANTHER" id="PTHR12558">
    <property type="entry name" value="CELL DIVISION CYCLE 16,23,27"/>
    <property type="match status" value="1"/>
</dbReference>
<comment type="caution">
    <text evidence="2">The sequence shown here is derived from an EMBL/GenBank/DDBJ whole genome shotgun (WGS) entry which is preliminary data.</text>
</comment>
<name>A0A5C6WZ62_9DELT</name>
<evidence type="ECO:0000256" key="1">
    <source>
        <dbReference type="SAM" id="MobiDB-lite"/>
    </source>
</evidence>
<evidence type="ECO:0000313" key="3">
    <source>
        <dbReference type="Proteomes" id="UP000321046"/>
    </source>
</evidence>
<organism evidence="2 3">
    <name type="scientific">Lujinxingia vulgaris</name>
    <dbReference type="NCBI Taxonomy" id="2600176"/>
    <lineage>
        <taxon>Bacteria</taxon>
        <taxon>Deltaproteobacteria</taxon>
        <taxon>Bradymonadales</taxon>
        <taxon>Lujinxingiaceae</taxon>
        <taxon>Lujinxingia</taxon>
    </lineage>
</organism>
<dbReference type="Proteomes" id="UP000321046">
    <property type="component" value="Unassembled WGS sequence"/>
</dbReference>
<dbReference type="InterPro" id="IPR011990">
    <property type="entry name" value="TPR-like_helical_dom_sf"/>
</dbReference>
<dbReference type="SUPFAM" id="SSF48452">
    <property type="entry name" value="TPR-like"/>
    <property type="match status" value="2"/>
</dbReference>
<dbReference type="Pfam" id="PF13432">
    <property type="entry name" value="TPR_16"/>
    <property type="match status" value="2"/>
</dbReference>
<accession>A0A5C6WZ62</accession>
<dbReference type="PANTHER" id="PTHR12558:SF13">
    <property type="entry name" value="CELL DIVISION CYCLE PROTEIN 27 HOMOLOG"/>
    <property type="match status" value="1"/>
</dbReference>
<proteinExistence type="predicted"/>
<reference evidence="2 3" key="1">
    <citation type="submission" date="2019-08" db="EMBL/GenBank/DDBJ databases">
        <title>Bradymonadales sp. TMQ2.</title>
        <authorList>
            <person name="Liang Q."/>
        </authorList>
    </citation>
    <scope>NUCLEOTIDE SEQUENCE [LARGE SCALE GENOMIC DNA]</scope>
    <source>
        <strain evidence="2 3">TMQ2</strain>
    </source>
</reference>
<evidence type="ECO:0000313" key="2">
    <source>
        <dbReference type="EMBL" id="TXD32402.1"/>
    </source>
</evidence>
<dbReference type="EMBL" id="VOSL01000130">
    <property type="protein sequence ID" value="TXD32402.1"/>
    <property type="molecule type" value="Genomic_DNA"/>
</dbReference>
<protein>
    <submittedName>
        <fullName evidence="2">Tetratricopeptide repeat protein</fullName>
    </submittedName>
</protein>
<dbReference type="OrthoDB" id="5494853at2"/>
<dbReference type="Gene3D" id="1.25.40.10">
    <property type="entry name" value="Tetratricopeptide repeat domain"/>
    <property type="match status" value="3"/>
</dbReference>
<dbReference type="PROSITE" id="PS51257">
    <property type="entry name" value="PROKAR_LIPOPROTEIN"/>
    <property type="match status" value="1"/>
</dbReference>
<gene>
    <name evidence="2" type="ORF">FRC96_17755</name>
</gene>
<feature type="compositionally biased region" description="Acidic residues" evidence="1">
    <location>
        <begin position="285"/>
        <end position="299"/>
    </location>
</feature>